<evidence type="ECO:0000313" key="1">
    <source>
        <dbReference type="EMBL" id="CUG06134.1"/>
    </source>
</evidence>
<organism evidence="1 2">
    <name type="scientific">Bodo saltans</name>
    <name type="common">Flagellated protozoan</name>
    <dbReference type="NCBI Taxonomy" id="75058"/>
    <lineage>
        <taxon>Eukaryota</taxon>
        <taxon>Discoba</taxon>
        <taxon>Euglenozoa</taxon>
        <taxon>Kinetoplastea</taxon>
        <taxon>Metakinetoplastina</taxon>
        <taxon>Eubodonida</taxon>
        <taxon>Bodonidae</taxon>
        <taxon>Bodo</taxon>
    </lineage>
</organism>
<proteinExistence type="predicted"/>
<evidence type="ECO:0000313" key="2">
    <source>
        <dbReference type="Proteomes" id="UP000051952"/>
    </source>
</evidence>
<dbReference type="VEuPathDB" id="TriTrypDB:BSAL_71740"/>
<dbReference type="EMBL" id="CYKH01000564">
    <property type="protein sequence ID" value="CUG06134.1"/>
    <property type="molecule type" value="Genomic_DNA"/>
</dbReference>
<dbReference type="Proteomes" id="UP000051952">
    <property type="component" value="Unassembled WGS sequence"/>
</dbReference>
<dbReference type="AlphaFoldDB" id="A0A0S4IWE5"/>
<keyword evidence="2" id="KW-1185">Reference proteome</keyword>
<reference evidence="2" key="1">
    <citation type="submission" date="2015-09" db="EMBL/GenBank/DDBJ databases">
        <authorList>
            <consortium name="Pathogen Informatics"/>
        </authorList>
    </citation>
    <scope>NUCLEOTIDE SEQUENCE [LARGE SCALE GENOMIC DNA]</scope>
    <source>
        <strain evidence="2">Lake Konstanz</strain>
    </source>
</reference>
<name>A0A0S4IWE5_BODSA</name>
<gene>
    <name evidence="1" type="ORF">BSAL_71740</name>
</gene>
<dbReference type="OMA" id="PEIMIEV"/>
<sequence length="171" mass="18906">MICLCELCEVKVMVDKRARKHVSFGRGPRVTVVRAQPKSDHPKLWFQQSETVVTKPLVFEIPSGEKISINIGLNVRLTSIGCTDAADERVALRICPNPSGEFADSLDERLMHLRLKKSSKEPEWFVCGTTRGGEIAKINVILPAGEYLLQCSGKSAITVFGQAADVVRQLK</sequence>
<protein>
    <submittedName>
        <fullName evidence="1">Uncharacterized protein</fullName>
    </submittedName>
</protein>
<accession>A0A0S4IWE5</accession>